<gene>
    <name evidence="12" type="ORF">SAMN04488025_13918</name>
</gene>
<comment type="subcellular location">
    <subcellularLocation>
        <location evidence="9">Cytoplasm</location>
    </subcellularLocation>
</comment>
<evidence type="ECO:0000256" key="5">
    <source>
        <dbReference type="ARBA" id="ARBA00022679"/>
    </source>
</evidence>
<dbReference type="InterPro" id="IPR036631">
    <property type="entry name" value="MGMT_N_sf"/>
</dbReference>
<feature type="active site" description="Nucleophile; methyl group acceptor" evidence="9">
    <location>
        <position position="143"/>
    </location>
</feature>
<protein>
    <recommendedName>
        <fullName evidence="9">Methylated-DNA--protein-cysteine methyltransferase</fullName>
        <ecNumber evidence="9">2.1.1.63</ecNumber>
    </recommendedName>
    <alternativeName>
        <fullName evidence="9">6-O-methylguanine-DNA methyltransferase</fullName>
        <shortName evidence="9">MGMT</shortName>
    </alternativeName>
    <alternativeName>
        <fullName evidence="9">O-6-methylguanine-DNA-alkyltransferase</fullName>
    </alternativeName>
</protein>
<dbReference type="GO" id="GO:0005737">
    <property type="term" value="C:cytoplasm"/>
    <property type="evidence" value="ECO:0007669"/>
    <property type="project" value="UniProtKB-SubCell"/>
</dbReference>
<dbReference type="HAMAP" id="MF_00772">
    <property type="entry name" value="OGT"/>
    <property type="match status" value="1"/>
</dbReference>
<comment type="catalytic activity">
    <reaction evidence="8 9">
        <text>a 6-O-methyl-2'-deoxyguanosine in DNA + L-cysteinyl-[protein] = S-methyl-L-cysteinyl-[protein] + a 2'-deoxyguanosine in DNA</text>
        <dbReference type="Rhea" id="RHEA:24000"/>
        <dbReference type="Rhea" id="RHEA-COMP:10131"/>
        <dbReference type="Rhea" id="RHEA-COMP:10132"/>
        <dbReference type="Rhea" id="RHEA-COMP:11367"/>
        <dbReference type="Rhea" id="RHEA-COMP:11368"/>
        <dbReference type="ChEBI" id="CHEBI:29950"/>
        <dbReference type="ChEBI" id="CHEBI:82612"/>
        <dbReference type="ChEBI" id="CHEBI:85445"/>
        <dbReference type="ChEBI" id="CHEBI:85448"/>
        <dbReference type="EC" id="2.1.1.63"/>
    </reaction>
</comment>
<dbReference type="InterPro" id="IPR036217">
    <property type="entry name" value="MethylDNA_cys_MeTrfase_DNAb"/>
</dbReference>
<evidence type="ECO:0000256" key="3">
    <source>
        <dbReference type="ARBA" id="ARBA00022490"/>
    </source>
</evidence>
<dbReference type="InterPro" id="IPR008332">
    <property type="entry name" value="MethylG_MeTrfase_N"/>
</dbReference>
<dbReference type="RefSeq" id="WP_092041174.1">
    <property type="nucleotide sequence ID" value="NZ_FOOK01000039.1"/>
</dbReference>
<dbReference type="InterPro" id="IPR023546">
    <property type="entry name" value="MGMT"/>
</dbReference>
<keyword evidence="6 9" id="KW-0227">DNA damage</keyword>
<dbReference type="STRING" id="201973.SAMN04488025_13918"/>
<evidence type="ECO:0000313" key="13">
    <source>
        <dbReference type="Proteomes" id="UP000198661"/>
    </source>
</evidence>
<dbReference type="Pfam" id="PF02870">
    <property type="entry name" value="Methyltransf_1N"/>
    <property type="match status" value="1"/>
</dbReference>
<comment type="catalytic activity">
    <reaction evidence="1 9">
        <text>a 4-O-methyl-thymidine in DNA + L-cysteinyl-[protein] = a thymidine in DNA + S-methyl-L-cysteinyl-[protein]</text>
        <dbReference type="Rhea" id="RHEA:53428"/>
        <dbReference type="Rhea" id="RHEA-COMP:10131"/>
        <dbReference type="Rhea" id="RHEA-COMP:10132"/>
        <dbReference type="Rhea" id="RHEA-COMP:13555"/>
        <dbReference type="Rhea" id="RHEA-COMP:13556"/>
        <dbReference type="ChEBI" id="CHEBI:29950"/>
        <dbReference type="ChEBI" id="CHEBI:82612"/>
        <dbReference type="ChEBI" id="CHEBI:137386"/>
        <dbReference type="ChEBI" id="CHEBI:137387"/>
        <dbReference type="EC" id="2.1.1.63"/>
    </reaction>
</comment>
<proteinExistence type="inferred from homology"/>
<dbReference type="AlphaFoldDB" id="A0A1I2S9C4"/>
<dbReference type="Pfam" id="PF01035">
    <property type="entry name" value="DNA_binding_1"/>
    <property type="match status" value="1"/>
</dbReference>
<dbReference type="InterPro" id="IPR036388">
    <property type="entry name" value="WH-like_DNA-bd_sf"/>
</dbReference>
<dbReference type="Gene3D" id="1.10.10.10">
    <property type="entry name" value="Winged helix-like DNA-binding domain superfamily/Winged helix DNA-binding domain"/>
    <property type="match status" value="1"/>
</dbReference>
<comment type="function">
    <text evidence="9">Involved in the cellular defense against the biological effects of O6-methylguanine (O6-MeG) and O4-methylthymine (O4-MeT) in DNA. Repairs the methylated nucleobase in DNA by stoichiometrically transferring the methyl group to a cysteine residue in the enzyme. This is a suicide reaction: the enzyme is irreversibly inactivated.</text>
</comment>
<evidence type="ECO:0000256" key="4">
    <source>
        <dbReference type="ARBA" id="ARBA00022603"/>
    </source>
</evidence>
<dbReference type="SUPFAM" id="SSF46767">
    <property type="entry name" value="Methylated DNA-protein cysteine methyltransferase, C-terminal domain"/>
    <property type="match status" value="1"/>
</dbReference>
<name>A0A1I2S9C4_9BACL</name>
<keyword evidence="5 9" id="KW-0808">Transferase</keyword>
<keyword evidence="3 9" id="KW-0963">Cytoplasm</keyword>
<dbReference type="SUPFAM" id="SSF53155">
    <property type="entry name" value="Methylated DNA-protein cysteine methyltransferase domain"/>
    <property type="match status" value="1"/>
</dbReference>
<dbReference type="PROSITE" id="PS00374">
    <property type="entry name" value="MGMT"/>
    <property type="match status" value="1"/>
</dbReference>
<evidence type="ECO:0000259" key="10">
    <source>
        <dbReference type="Pfam" id="PF01035"/>
    </source>
</evidence>
<dbReference type="NCBIfam" id="TIGR00589">
    <property type="entry name" value="ogt"/>
    <property type="match status" value="1"/>
</dbReference>
<evidence type="ECO:0000256" key="7">
    <source>
        <dbReference type="ARBA" id="ARBA00023204"/>
    </source>
</evidence>
<accession>A0A1I2S9C4</accession>
<keyword evidence="13" id="KW-1185">Reference proteome</keyword>
<dbReference type="Gene3D" id="3.30.160.70">
    <property type="entry name" value="Methylated DNA-protein cysteine methyltransferase domain"/>
    <property type="match status" value="1"/>
</dbReference>
<evidence type="ECO:0000256" key="8">
    <source>
        <dbReference type="ARBA" id="ARBA00049348"/>
    </source>
</evidence>
<feature type="domain" description="Methylguanine DNA methyltransferase ribonuclease-like" evidence="11">
    <location>
        <begin position="10"/>
        <end position="88"/>
    </location>
</feature>
<comment type="similarity">
    <text evidence="2 9">Belongs to the MGMT family.</text>
</comment>
<dbReference type="OrthoDB" id="9802228at2"/>
<evidence type="ECO:0000259" key="11">
    <source>
        <dbReference type="Pfam" id="PF02870"/>
    </source>
</evidence>
<reference evidence="12 13" key="1">
    <citation type="submission" date="2016-10" db="EMBL/GenBank/DDBJ databases">
        <authorList>
            <person name="de Groot N.N."/>
        </authorList>
    </citation>
    <scope>NUCLEOTIDE SEQUENCE [LARGE SCALE GENOMIC DNA]</scope>
    <source>
        <strain evidence="12 13">DSM 44945</strain>
    </source>
</reference>
<evidence type="ECO:0000256" key="6">
    <source>
        <dbReference type="ARBA" id="ARBA00022763"/>
    </source>
</evidence>
<organism evidence="12 13">
    <name type="scientific">Planifilum fulgidum</name>
    <dbReference type="NCBI Taxonomy" id="201973"/>
    <lineage>
        <taxon>Bacteria</taxon>
        <taxon>Bacillati</taxon>
        <taxon>Bacillota</taxon>
        <taxon>Bacilli</taxon>
        <taxon>Bacillales</taxon>
        <taxon>Thermoactinomycetaceae</taxon>
        <taxon>Planifilum</taxon>
    </lineage>
</organism>
<dbReference type="CDD" id="cd06445">
    <property type="entry name" value="ATase"/>
    <property type="match status" value="1"/>
</dbReference>
<dbReference type="EC" id="2.1.1.63" evidence="9"/>
<dbReference type="FunFam" id="1.10.10.10:FF:000214">
    <property type="entry name" value="Methylated-DNA--protein-cysteine methyltransferase"/>
    <property type="match status" value="1"/>
</dbReference>
<sequence length="181" mass="20447">MIPEPRVIAWSEMESPIGPLTLAMTPRGICYIDFGAGERTQVELKVWARRRFRSVRLERLDRELEHVKKQLAEYFDGKRRRFDLPVDLYGTPFQLRVWRELKKIPYGEVRSYKELARAIGSPKAVRAVGGANNKNPVPILVPCHRVIGSNGSLVGYGGGLSIKEYLLKLEGAPLPQHPSKG</sequence>
<evidence type="ECO:0000256" key="9">
    <source>
        <dbReference type="HAMAP-Rule" id="MF_00772"/>
    </source>
</evidence>
<dbReference type="PANTHER" id="PTHR10815">
    <property type="entry name" value="METHYLATED-DNA--PROTEIN-CYSTEINE METHYLTRANSFERASE"/>
    <property type="match status" value="1"/>
</dbReference>
<evidence type="ECO:0000256" key="1">
    <source>
        <dbReference type="ARBA" id="ARBA00001286"/>
    </source>
</evidence>
<dbReference type="GO" id="GO:0032259">
    <property type="term" value="P:methylation"/>
    <property type="evidence" value="ECO:0007669"/>
    <property type="project" value="UniProtKB-KW"/>
</dbReference>
<dbReference type="PANTHER" id="PTHR10815:SF5">
    <property type="entry name" value="METHYLATED-DNA--PROTEIN-CYSTEINE METHYLTRANSFERASE"/>
    <property type="match status" value="1"/>
</dbReference>
<dbReference type="GO" id="GO:0003908">
    <property type="term" value="F:methylated-DNA-[protein]-cysteine S-methyltransferase activity"/>
    <property type="evidence" value="ECO:0007669"/>
    <property type="project" value="UniProtKB-UniRule"/>
</dbReference>
<dbReference type="InterPro" id="IPR001497">
    <property type="entry name" value="MethylDNA_cys_MeTrfase_AS"/>
</dbReference>
<feature type="domain" description="Methylated-DNA-[protein]-cysteine S-methyltransferase DNA binding" evidence="10">
    <location>
        <begin position="92"/>
        <end position="172"/>
    </location>
</feature>
<dbReference type="Proteomes" id="UP000198661">
    <property type="component" value="Unassembled WGS sequence"/>
</dbReference>
<dbReference type="GO" id="GO:0006307">
    <property type="term" value="P:DNA alkylation repair"/>
    <property type="evidence" value="ECO:0007669"/>
    <property type="project" value="UniProtKB-UniRule"/>
</dbReference>
<evidence type="ECO:0000256" key="2">
    <source>
        <dbReference type="ARBA" id="ARBA00008711"/>
    </source>
</evidence>
<keyword evidence="7 9" id="KW-0234">DNA repair</keyword>
<evidence type="ECO:0000313" key="12">
    <source>
        <dbReference type="EMBL" id="SFG49398.1"/>
    </source>
</evidence>
<keyword evidence="4 9" id="KW-0489">Methyltransferase</keyword>
<comment type="miscellaneous">
    <text evidence="9">This enzyme catalyzes only one turnover and therefore is not strictly catalytic. According to one definition, an enzyme is a biocatalyst that acts repeatedly and over many reaction cycles.</text>
</comment>
<dbReference type="EMBL" id="FOOK01000039">
    <property type="protein sequence ID" value="SFG49398.1"/>
    <property type="molecule type" value="Genomic_DNA"/>
</dbReference>
<dbReference type="InterPro" id="IPR014048">
    <property type="entry name" value="MethylDNA_cys_MeTrfase_DNA-bd"/>
</dbReference>